<name>A0A7J6XE12_THATH</name>
<feature type="domain" description="DUF4283" evidence="2">
    <location>
        <begin position="79"/>
        <end position="160"/>
    </location>
</feature>
<evidence type="ECO:0000259" key="2">
    <source>
        <dbReference type="Pfam" id="PF14111"/>
    </source>
</evidence>
<reference evidence="3 4" key="1">
    <citation type="submission" date="2020-06" db="EMBL/GenBank/DDBJ databases">
        <title>Transcriptomic and genomic resources for Thalictrum thalictroides and T. hernandezii: Facilitating candidate gene discovery in an emerging model plant lineage.</title>
        <authorList>
            <person name="Arias T."/>
            <person name="Riano-Pachon D.M."/>
            <person name="Di Stilio V.S."/>
        </authorList>
    </citation>
    <scope>NUCLEOTIDE SEQUENCE [LARGE SCALE GENOMIC DNA]</scope>
    <source>
        <strain evidence="4">cv. WT478/WT964</strain>
        <tissue evidence="3">Leaves</tissue>
    </source>
</reference>
<dbReference type="OrthoDB" id="1924068at2759"/>
<keyword evidence="4" id="KW-1185">Reference proteome</keyword>
<sequence length="421" mass="47686">MDLSIFESYHTIPSSSSTIPAPPPPPPSQNNIKPLSFADATKQNLNIPNFQNLPTPEKMGDYPAISISPEALQRGLNYCKHCLLGRIDLQKVPIERVRELALQKWNPTGEWLITPIGKGYLFIRFDNVTDLNRVWSAGSSWSFDDEPLRLSQWIPNFTPETQKQTHALVWVKLTGLSQEYWEPEILMSIARGVGNPMRVDEKTLKRDFGYFANVLVDVDLAEPFPDQVYVKTPSFEFWQPVEIPKYPKFCSHCKVVGHLVTECRKLKRVMDNKDKANDQANKGKAINAETRETNVPIKGRKQRDKQQGWARKDTTTDVAGTSIQNRFNVLEVIEEEAIVAACDSEIEPDIMVHPVQARKETIQVTQQEETVKEPEQSIVVVHVNENEPINVVETLHVADKELAQPAAVIDQVNAMSNEVDQ</sequence>
<dbReference type="PANTHER" id="PTHR31286:SF60">
    <property type="entry name" value="PROTEIN, PUTATIVE-RELATED"/>
    <property type="match status" value="1"/>
</dbReference>
<dbReference type="EMBL" id="JABWDY010000566">
    <property type="protein sequence ID" value="KAF5208041.1"/>
    <property type="molecule type" value="Genomic_DNA"/>
</dbReference>
<protein>
    <submittedName>
        <fullName evidence="3">Ribonuclease h</fullName>
    </submittedName>
</protein>
<dbReference type="InterPro" id="IPR025558">
    <property type="entry name" value="DUF4283"/>
</dbReference>
<comment type="caution">
    <text evidence="3">The sequence shown here is derived from an EMBL/GenBank/DDBJ whole genome shotgun (WGS) entry which is preliminary data.</text>
</comment>
<dbReference type="AlphaFoldDB" id="A0A7J6XE12"/>
<gene>
    <name evidence="3" type="ORF">FRX31_002372</name>
</gene>
<feature type="region of interest" description="Disordered" evidence="1">
    <location>
        <begin position="12"/>
        <end position="33"/>
    </location>
</feature>
<dbReference type="InterPro" id="IPR040256">
    <property type="entry name" value="At4g02000-like"/>
</dbReference>
<proteinExistence type="predicted"/>
<evidence type="ECO:0000313" key="3">
    <source>
        <dbReference type="EMBL" id="KAF5208041.1"/>
    </source>
</evidence>
<dbReference type="Proteomes" id="UP000554482">
    <property type="component" value="Unassembled WGS sequence"/>
</dbReference>
<evidence type="ECO:0000313" key="4">
    <source>
        <dbReference type="Proteomes" id="UP000554482"/>
    </source>
</evidence>
<accession>A0A7J6XE12</accession>
<dbReference type="PANTHER" id="PTHR31286">
    <property type="entry name" value="GLYCINE-RICH CELL WALL STRUCTURAL PROTEIN 1.8-LIKE"/>
    <property type="match status" value="1"/>
</dbReference>
<evidence type="ECO:0000256" key="1">
    <source>
        <dbReference type="SAM" id="MobiDB-lite"/>
    </source>
</evidence>
<organism evidence="3 4">
    <name type="scientific">Thalictrum thalictroides</name>
    <name type="common">Rue-anemone</name>
    <name type="synonym">Anemone thalictroides</name>
    <dbReference type="NCBI Taxonomy" id="46969"/>
    <lineage>
        <taxon>Eukaryota</taxon>
        <taxon>Viridiplantae</taxon>
        <taxon>Streptophyta</taxon>
        <taxon>Embryophyta</taxon>
        <taxon>Tracheophyta</taxon>
        <taxon>Spermatophyta</taxon>
        <taxon>Magnoliopsida</taxon>
        <taxon>Ranunculales</taxon>
        <taxon>Ranunculaceae</taxon>
        <taxon>Thalictroideae</taxon>
        <taxon>Thalictrum</taxon>
    </lineage>
</organism>
<dbReference type="Pfam" id="PF14111">
    <property type="entry name" value="DUF4283"/>
    <property type="match status" value="1"/>
</dbReference>